<gene>
    <name evidence="2" type="ORF">JW984_04025</name>
</gene>
<organism evidence="2 3">
    <name type="scientific">Candidatus Zymogenus saltonus</name>
    <dbReference type="NCBI Taxonomy" id="2844893"/>
    <lineage>
        <taxon>Bacteria</taxon>
        <taxon>Deltaproteobacteria</taxon>
        <taxon>Candidatus Zymogenia</taxon>
        <taxon>Candidatus Zymogeniales</taxon>
        <taxon>Candidatus Zymogenaceae</taxon>
        <taxon>Candidatus Zymogenus</taxon>
    </lineage>
</organism>
<name>A0A9D8KBA8_9DELT</name>
<proteinExistence type="predicted"/>
<feature type="signal peptide" evidence="1">
    <location>
        <begin position="1"/>
        <end position="19"/>
    </location>
</feature>
<reference evidence="2" key="1">
    <citation type="journal article" date="2021" name="Environ. Microbiol.">
        <title>Genomic characterization of three novel Desulfobacterota classes expand the metabolic and phylogenetic diversity of the phylum.</title>
        <authorList>
            <person name="Murphy C.L."/>
            <person name="Biggerstaff J."/>
            <person name="Eichhorn A."/>
            <person name="Ewing E."/>
            <person name="Shahan R."/>
            <person name="Soriano D."/>
            <person name="Stewart S."/>
            <person name="VanMol K."/>
            <person name="Walker R."/>
            <person name="Walters P."/>
            <person name="Elshahed M.S."/>
            <person name="Youssef N.H."/>
        </authorList>
    </citation>
    <scope>NUCLEOTIDE SEQUENCE</scope>
    <source>
        <strain evidence="2">Zod_Metabat.24</strain>
    </source>
</reference>
<evidence type="ECO:0008006" key="4">
    <source>
        <dbReference type="Google" id="ProtNLM"/>
    </source>
</evidence>
<sequence length="248" mass="27583">MVTAIFALSTSSVILSACATMSPAIGSGDLNKLKSAYIMAVADAETAEPSEISTNLVPIVETNKNLVWRGEPGKRELLVVTWTSWNGYDVLVGKKMVLTREIWVTTVPELKEFSRENRLGRLAPEALTLRLEGLMGLPPNNGKDRFVEIWVSPEDLFRPSPDPEVTDMEAELDFPGPKRLVTISKKHILWFNDLRSKSYGEGGYPWTRLGYTYDWGSKEGEVGLSEFVIMEGAEVTINSVTKTSDYCK</sequence>
<feature type="chain" id="PRO_5038789923" description="Lipoprotein" evidence="1">
    <location>
        <begin position="20"/>
        <end position="248"/>
    </location>
</feature>
<dbReference type="AlphaFoldDB" id="A0A9D8KBA8"/>
<keyword evidence="1" id="KW-0732">Signal</keyword>
<dbReference type="EMBL" id="JAFGIX010000020">
    <property type="protein sequence ID" value="MBN1572346.1"/>
    <property type="molecule type" value="Genomic_DNA"/>
</dbReference>
<reference evidence="2" key="2">
    <citation type="submission" date="2021-01" db="EMBL/GenBank/DDBJ databases">
        <authorList>
            <person name="Hahn C.R."/>
            <person name="Youssef N.H."/>
            <person name="Elshahed M."/>
        </authorList>
    </citation>
    <scope>NUCLEOTIDE SEQUENCE</scope>
    <source>
        <strain evidence="2">Zod_Metabat.24</strain>
    </source>
</reference>
<dbReference type="Proteomes" id="UP000809273">
    <property type="component" value="Unassembled WGS sequence"/>
</dbReference>
<protein>
    <recommendedName>
        <fullName evidence="4">Lipoprotein</fullName>
    </recommendedName>
</protein>
<evidence type="ECO:0000256" key="1">
    <source>
        <dbReference type="SAM" id="SignalP"/>
    </source>
</evidence>
<evidence type="ECO:0000313" key="2">
    <source>
        <dbReference type="EMBL" id="MBN1572346.1"/>
    </source>
</evidence>
<comment type="caution">
    <text evidence="2">The sequence shown here is derived from an EMBL/GenBank/DDBJ whole genome shotgun (WGS) entry which is preliminary data.</text>
</comment>
<evidence type="ECO:0000313" key="3">
    <source>
        <dbReference type="Proteomes" id="UP000809273"/>
    </source>
</evidence>
<accession>A0A9D8KBA8</accession>